<evidence type="ECO:0000256" key="5">
    <source>
        <dbReference type="ARBA" id="ARBA00023125"/>
    </source>
</evidence>
<keyword evidence="1 6" id="KW-1277">Toxin-antitoxin system</keyword>
<dbReference type="InterPro" id="IPR029494">
    <property type="entry name" value="DarT"/>
</dbReference>
<evidence type="ECO:0000259" key="7">
    <source>
        <dbReference type="PROSITE" id="PS52018"/>
    </source>
</evidence>
<dbReference type="AlphaFoldDB" id="A0A9X1VLT4"/>
<dbReference type="EMBL" id="JAKQYM010000004">
    <property type="protein sequence ID" value="MCI2228849.1"/>
    <property type="molecule type" value="Genomic_DNA"/>
</dbReference>
<comment type="catalytic activity">
    <reaction evidence="6">
        <text>a thymidine in DNA + NAD(+) = an N-(ADP-alpha-D-ribosyl)-thymidine in DNA + nicotinamide + H(+)</text>
        <dbReference type="Rhea" id="RHEA:71651"/>
        <dbReference type="Rhea" id="RHEA-COMP:13556"/>
        <dbReference type="Rhea" id="RHEA-COMP:18051"/>
        <dbReference type="ChEBI" id="CHEBI:15378"/>
        <dbReference type="ChEBI" id="CHEBI:17154"/>
        <dbReference type="ChEBI" id="CHEBI:57540"/>
        <dbReference type="ChEBI" id="CHEBI:137386"/>
        <dbReference type="ChEBI" id="CHEBI:191199"/>
    </reaction>
</comment>
<protein>
    <submittedName>
        <fullName evidence="8">DUF4433 domain-containing protein</fullName>
    </submittedName>
</protein>
<evidence type="ECO:0000256" key="1">
    <source>
        <dbReference type="ARBA" id="ARBA00022649"/>
    </source>
</evidence>
<evidence type="ECO:0000313" key="9">
    <source>
        <dbReference type="Proteomes" id="UP001139369"/>
    </source>
</evidence>
<feature type="binding site" evidence="6">
    <location>
        <position position="223"/>
    </location>
    <ligand>
        <name>NAD(+)</name>
        <dbReference type="ChEBI" id="CHEBI:57540"/>
    </ligand>
</feature>
<reference evidence="8" key="1">
    <citation type="submission" date="2022-02" db="EMBL/GenBank/DDBJ databases">
        <title>Polaribacter sp. MSW13, isolated from seawater.</title>
        <authorList>
            <person name="Kristyanto S."/>
            <person name="Jung J."/>
            <person name="Jeon C.O."/>
        </authorList>
    </citation>
    <scope>NUCLEOTIDE SEQUENCE</scope>
    <source>
        <strain evidence="8">MSW13</strain>
    </source>
</reference>
<evidence type="ECO:0000256" key="3">
    <source>
        <dbReference type="ARBA" id="ARBA00022679"/>
    </source>
</evidence>
<name>A0A9X1VLT4_9FLAO</name>
<gene>
    <name evidence="8" type="ORF">MC378_06685</name>
</gene>
<keyword evidence="5 6" id="KW-0238">DNA-binding</keyword>
<dbReference type="Pfam" id="PF14487">
    <property type="entry name" value="DarT"/>
    <property type="match status" value="1"/>
</dbReference>
<evidence type="ECO:0000313" key="8">
    <source>
        <dbReference type="EMBL" id="MCI2228849.1"/>
    </source>
</evidence>
<feature type="domain" description="DarT" evidence="7">
    <location>
        <begin position="179"/>
        <end position="369"/>
    </location>
</feature>
<accession>A0A9X1VLT4</accession>
<dbReference type="GO" id="GO:0016757">
    <property type="term" value="F:glycosyltransferase activity"/>
    <property type="evidence" value="ECO:0007669"/>
    <property type="project" value="UniProtKB-UniRule"/>
</dbReference>
<organism evidence="8 9">
    <name type="scientific">Polaribacter marinus</name>
    <dbReference type="NCBI Taxonomy" id="2916838"/>
    <lineage>
        <taxon>Bacteria</taxon>
        <taxon>Pseudomonadati</taxon>
        <taxon>Bacteroidota</taxon>
        <taxon>Flavobacteriia</taxon>
        <taxon>Flavobacteriales</taxon>
        <taxon>Flavobacteriaceae</taxon>
    </lineage>
</organism>
<dbReference type="Proteomes" id="UP001139369">
    <property type="component" value="Unassembled WGS sequence"/>
</dbReference>
<dbReference type="GO" id="GO:0016779">
    <property type="term" value="F:nucleotidyltransferase activity"/>
    <property type="evidence" value="ECO:0007669"/>
    <property type="project" value="UniProtKB-UniRule"/>
</dbReference>
<evidence type="ECO:0000256" key="2">
    <source>
        <dbReference type="ARBA" id="ARBA00022676"/>
    </source>
</evidence>
<comment type="caution">
    <text evidence="8">The sequence shown here is derived from an EMBL/GenBank/DDBJ whole genome shotgun (WGS) entry which is preliminary data.</text>
</comment>
<comment type="caution">
    <text evidence="6">Lacks conserved residue(s) required for the propagation of feature annotation.</text>
</comment>
<evidence type="ECO:0000256" key="6">
    <source>
        <dbReference type="PROSITE-ProRule" id="PRU01362"/>
    </source>
</evidence>
<dbReference type="GO" id="GO:0003677">
    <property type="term" value="F:DNA binding"/>
    <property type="evidence" value="ECO:0007669"/>
    <property type="project" value="UniProtKB-UniRule"/>
</dbReference>
<keyword evidence="2 6" id="KW-0328">Glycosyltransferase</keyword>
<keyword evidence="9" id="KW-1185">Reference proteome</keyword>
<proteinExistence type="inferred from homology"/>
<comment type="similarity">
    <text evidence="6">Belongs to the DarT ADP-ribosyltransferase family.</text>
</comment>
<feature type="binding site" evidence="6">
    <location>
        <begin position="183"/>
        <end position="185"/>
    </location>
    <ligand>
        <name>NAD(+)</name>
        <dbReference type="ChEBI" id="CHEBI:57540"/>
    </ligand>
</feature>
<evidence type="ECO:0000256" key="4">
    <source>
        <dbReference type="ARBA" id="ARBA00022695"/>
    </source>
</evidence>
<keyword evidence="4 6" id="KW-0548">Nucleotidyltransferase</keyword>
<dbReference type="PROSITE" id="PS52018">
    <property type="entry name" value="DART"/>
    <property type="match status" value="1"/>
</dbReference>
<feature type="active site" evidence="6">
    <location>
        <position position="323"/>
    </location>
</feature>
<keyword evidence="3 6" id="KW-0808">Transferase</keyword>
<dbReference type="RefSeq" id="WP_242177981.1">
    <property type="nucleotide sequence ID" value="NZ_JAKQYM010000004.1"/>
</dbReference>
<sequence>MFLDSYNENLYIECLDKLAKGLSEIEKIYNQIETESDFKNIDSVIALFDRIFNDGIIKKHLAYNIERIYKPLYLSNPGPHSKGNSYWHISLGINSAELSWLDQLYDSQIQRLLKLYKHTFSKIDNFLISHNPNQIRKYQAIISDVKKETETFLEYSNHREIIDKKAKLDPQKLTKIPFGGLFYTAHIDNVKSIFELGILSHNLAHSKGLVNEDISNKQVNERRNRIVESLGGNIHDFAPLYFNPRNPMLFVLCKQMDKSKLVLLKVNPHILLTENAAFSDGNAAVRSTSFYKNIDDFNKLNWEVIKNEYWTNYPDGKRIKCSEVLVENKIPMYYITDLYTYNQDTLEKILPLFPNHLGIKASINNRMYF</sequence>
<feature type="active site" description="Proton acceptor" evidence="6">
    <location>
        <position position="223"/>
    </location>
</feature>